<sequence>MPGYFNIGKIVATHGLKGELVLQHRLPEATGLSQDDVLFLETKKDSFLPYFITALRPGQRETVYLQLEGITTRESARTLLQKQAYLEEARFRQLAGSGSWLSLLGFMLEDSVAGELGTVAEIVELPGQWLAKVYRQERELLIPLNESTLQQIDHAGQRIRVTLPEGLLDIY</sequence>
<evidence type="ECO:0000313" key="9">
    <source>
        <dbReference type="Proteomes" id="UP001501207"/>
    </source>
</evidence>
<comment type="subunit">
    <text evidence="5">Binds ribosomal protein uS19.</text>
</comment>
<feature type="domain" description="RimM N-terminal" evidence="6">
    <location>
        <begin position="7"/>
        <end position="87"/>
    </location>
</feature>
<feature type="domain" description="Ribosome maturation factor RimM PRC barrel" evidence="7">
    <location>
        <begin position="100"/>
        <end position="167"/>
    </location>
</feature>
<dbReference type="PANTHER" id="PTHR33692:SF1">
    <property type="entry name" value="RIBOSOME MATURATION FACTOR RIMM"/>
    <property type="match status" value="1"/>
</dbReference>
<comment type="domain">
    <text evidence="5">The PRC barrel domain binds ribosomal protein uS19.</text>
</comment>
<comment type="similarity">
    <text evidence="5">Belongs to the RimM family.</text>
</comment>
<keyword evidence="2 5" id="KW-0690">Ribosome biogenesis</keyword>
<dbReference type="InterPro" id="IPR002676">
    <property type="entry name" value="RimM_N"/>
</dbReference>
<dbReference type="InterPro" id="IPR011033">
    <property type="entry name" value="PRC_barrel-like_sf"/>
</dbReference>
<dbReference type="Proteomes" id="UP001501207">
    <property type="component" value="Unassembled WGS sequence"/>
</dbReference>
<keyword evidence="1 5" id="KW-0963">Cytoplasm</keyword>
<keyword evidence="9" id="KW-1185">Reference proteome</keyword>
<dbReference type="Pfam" id="PF01782">
    <property type="entry name" value="RimM"/>
    <property type="match status" value="1"/>
</dbReference>
<comment type="caution">
    <text evidence="8">The sequence shown here is derived from an EMBL/GenBank/DDBJ whole genome shotgun (WGS) entry which is preliminary data.</text>
</comment>
<dbReference type="PANTHER" id="PTHR33692">
    <property type="entry name" value="RIBOSOME MATURATION FACTOR RIMM"/>
    <property type="match status" value="1"/>
</dbReference>
<dbReference type="InterPro" id="IPR011961">
    <property type="entry name" value="RimM"/>
</dbReference>
<dbReference type="InterPro" id="IPR036976">
    <property type="entry name" value="RimM_N_sf"/>
</dbReference>
<dbReference type="EMBL" id="BAABFN010000005">
    <property type="protein sequence ID" value="GAA4313635.1"/>
    <property type="molecule type" value="Genomic_DNA"/>
</dbReference>
<dbReference type="InterPro" id="IPR009000">
    <property type="entry name" value="Transl_B-barrel_sf"/>
</dbReference>
<dbReference type="Pfam" id="PF24986">
    <property type="entry name" value="PRC_RimM"/>
    <property type="match status" value="1"/>
</dbReference>
<evidence type="ECO:0000313" key="8">
    <source>
        <dbReference type="EMBL" id="GAA4313635.1"/>
    </source>
</evidence>
<protein>
    <recommendedName>
        <fullName evidence="5">Ribosome maturation factor RimM</fullName>
    </recommendedName>
</protein>
<name>A0ABP8FYI1_9BACT</name>
<evidence type="ECO:0000259" key="6">
    <source>
        <dbReference type="Pfam" id="PF01782"/>
    </source>
</evidence>
<dbReference type="SUPFAM" id="SSF50346">
    <property type="entry name" value="PRC-barrel domain"/>
    <property type="match status" value="1"/>
</dbReference>
<dbReference type="RefSeq" id="WP_344979614.1">
    <property type="nucleotide sequence ID" value="NZ_BAABFN010000005.1"/>
</dbReference>
<dbReference type="Gene3D" id="2.30.30.240">
    <property type="entry name" value="PRC-barrel domain"/>
    <property type="match status" value="1"/>
</dbReference>
<keyword evidence="3 5" id="KW-0698">rRNA processing</keyword>
<evidence type="ECO:0000256" key="1">
    <source>
        <dbReference type="ARBA" id="ARBA00022490"/>
    </source>
</evidence>
<proteinExistence type="inferred from homology"/>
<evidence type="ECO:0000259" key="7">
    <source>
        <dbReference type="Pfam" id="PF24986"/>
    </source>
</evidence>
<gene>
    <name evidence="5 8" type="primary">rimM</name>
    <name evidence="8" type="ORF">GCM10023143_24020</name>
</gene>
<evidence type="ECO:0000256" key="5">
    <source>
        <dbReference type="HAMAP-Rule" id="MF_00014"/>
    </source>
</evidence>
<keyword evidence="4 5" id="KW-0143">Chaperone</keyword>
<accession>A0ABP8FYI1</accession>
<evidence type="ECO:0000256" key="3">
    <source>
        <dbReference type="ARBA" id="ARBA00022552"/>
    </source>
</evidence>
<comment type="function">
    <text evidence="5">An accessory protein needed during the final step in the assembly of 30S ribosomal subunit, possibly for assembly of the head region. Essential for efficient processing of 16S rRNA. May be needed both before and after RbfA during the maturation of 16S rRNA. It has affinity for free ribosomal 30S subunits but not for 70S ribosomes.</text>
</comment>
<dbReference type="NCBIfam" id="TIGR02273">
    <property type="entry name" value="16S_RimM"/>
    <property type="match status" value="1"/>
</dbReference>
<dbReference type="Gene3D" id="2.40.30.60">
    <property type="entry name" value="RimM"/>
    <property type="match status" value="1"/>
</dbReference>
<dbReference type="InterPro" id="IPR056792">
    <property type="entry name" value="PRC_RimM"/>
</dbReference>
<dbReference type="SUPFAM" id="SSF50447">
    <property type="entry name" value="Translation proteins"/>
    <property type="match status" value="1"/>
</dbReference>
<comment type="subcellular location">
    <subcellularLocation>
        <location evidence="5">Cytoplasm</location>
    </subcellularLocation>
</comment>
<organism evidence="8 9">
    <name type="scientific">Compostibacter hankyongensis</name>
    <dbReference type="NCBI Taxonomy" id="1007089"/>
    <lineage>
        <taxon>Bacteria</taxon>
        <taxon>Pseudomonadati</taxon>
        <taxon>Bacteroidota</taxon>
        <taxon>Chitinophagia</taxon>
        <taxon>Chitinophagales</taxon>
        <taxon>Chitinophagaceae</taxon>
        <taxon>Compostibacter</taxon>
    </lineage>
</organism>
<reference evidence="9" key="1">
    <citation type="journal article" date="2019" name="Int. J. Syst. Evol. Microbiol.">
        <title>The Global Catalogue of Microorganisms (GCM) 10K type strain sequencing project: providing services to taxonomists for standard genome sequencing and annotation.</title>
        <authorList>
            <consortium name="The Broad Institute Genomics Platform"/>
            <consortium name="The Broad Institute Genome Sequencing Center for Infectious Disease"/>
            <person name="Wu L."/>
            <person name="Ma J."/>
        </authorList>
    </citation>
    <scope>NUCLEOTIDE SEQUENCE [LARGE SCALE GENOMIC DNA]</scope>
    <source>
        <strain evidence="9">JCM 17664</strain>
    </source>
</reference>
<evidence type="ECO:0000256" key="2">
    <source>
        <dbReference type="ARBA" id="ARBA00022517"/>
    </source>
</evidence>
<evidence type="ECO:0000256" key="4">
    <source>
        <dbReference type="ARBA" id="ARBA00023186"/>
    </source>
</evidence>
<dbReference type="HAMAP" id="MF_00014">
    <property type="entry name" value="Ribosome_mat_RimM"/>
    <property type="match status" value="1"/>
</dbReference>